<sequence>MADEPQFKSLMRKMALVSTITSYLIGAILVGVLGGRWLDQHYETGGLLLALGFVIGLGAGVYGIYQVLKRFMGDDM</sequence>
<organism evidence="2 3">
    <name type="scientific">Alteribacter keqinensis</name>
    <dbReference type="NCBI Taxonomy" id="2483800"/>
    <lineage>
        <taxon>Bacteria</taxon>
        <taxon>Bacillati</taxon>
        <taxon>Bacillota</taxon>
        <taxon>Bacilli</taxon>
        <taxon>Bacillales</taxon>
        <taxon>Bacillaceae</taxon>
        <taxon>Alteribacter</taxon>
    </lineage>
</organism>
<dbReference type="EMBL" id="RHIB01000002">
    <property type="protein sequence ID" value="RNA67821.1"/>
    <property type="molecule type" value="Genomic_DNA"/>
</dbReference>
<evidence type="ECO:0000256" key="1">
    <source>
        <dbReference type="SAM" id="Phobius"/>
    </source>
</evidence>
<reference evidence="2 3" key="1">
    <citation type="submission" date="2018-10" db="EMBL/GenBank/DDBJ databases">
        <title>Bacillus Keqinensis sp. nov., a moderately halophilic bacterium isolated from a saline-alkaline lake.</title>
        <authorList>
            <person name="Wang H."/>
        </authorList>
    </citation>
    <scope>NUCLEOTIDE SEQUENCE [LARGE SCALE GENOMIC DNA]</scope>
    <source>
        <strain evidence="2 3">KQ-3</strain>
    </source>
</reference>
<evidence type="ECO:0000313" key="3">
    <source>
        <dbReference type="Proteomes" id="UP000278746"/>
    </source>
</evidence>
<proteinExistence type="predicted"/>
<accession>A0A3M7TQW9</accession>
<name>A0A3M7TQW9_9BACI</name>
<evidence type="ECO:0000313" key="2">
    <source>
        <dbReference type="EMBL" id="RNA67821.1"/>
    </source>
</evidence>
<dbReference type="RefSeq" id="WP_122899608.1">
    <property type="nucleotide sequence ID" value="NZ_RHIB01000002.1"/>
</dbReference>
<keyword evidence="1" id="KW-1133">Transmembrane helix</keyword>
<dbReference type="AlphaFoldDB" id="A0A3M7TQW9"/>
<dbReference type="Proteomes" id="UP000278746">
    <property type="component" value="Unassembled WGS sequence"/>
</dbReference>
<keyword evidence="1" id="KW-0472">Membrane</keyword>
<dbReference type="Pfam" id="PF09527">
    <property type="entry name" value="ATPase_gene1"/>
    <property type="match status" value="1"/>
</dbReference>
<feature type="transmembrane region" description="Helical" evidence="1">
    <location>
        <begin position="15"/>
        <end position="35"/>
    </location>
</feature>
<keyword evidence="3" id="KW-1185">Reference proteome</keyword>
<dbReference type="InterPro" id="IPR032820">
    <property type="entry name" value="ATPase_put"/>
</dbReference>
<comment type="caution">
    <text evidence="2">The sequence shown here is derived from an EMBL/GenBank/DDBJ whole genome shotgun (WGS) entry which is preliminary data.</text>
</comment>
<feature type="transmembrane region" description="Helical" evidence="1">
    <location>
        <begin position="47"/>
        <end position="68"/>
    </location>
</feature>
<keyword evidence="1" id="KW-0812">Transmembrane</keyword>
<gene>
    <name evidence="2" type="ORF">EBO34_14020</name>
</gene>
<dbReference type="OrthoDB" id="282803at2"/>
<protein>
    <submittedName>
        <fullName evidence="2">AtpZ/AtpI family protein</fullName>
    </submittedName>
</protein>